<feature type="transmembrane region" description="Helical" evidence="1">
    <location>
        <begin position="16"/>
        <end position="33"/>
    </location>
</feature>
<evidence type="ECO:0000313" key="3">
    <source>
        <dbReference type="Proteomes" id="UP000299102"/>
    </source>
</evidence>
<keyword evidence="1" id="KW-1133">Transmembrane helix</keyword>
<keyword evidence="1" id="KW-0812">Transmembrane</keyword>
<reference evidence="2 3" key="1">
    <citation type="journal article" date="2019" name="Commun. Biol.">
        <title>The bagworm genome reveals a unique fibroin gene that provides high tensile strength.</title>
        <authorList>
            <person name="Kono N."/>
            <person name="Nakamura H."/>
            <person name="Ohtoshi R."/>
            <person name="Tomita M."/>
            <person name="Numata K."/>
            <person name="Arakawa K."/>
        </authorList>
    </citation>
    <scope>NUCLEOTIDE SEQUENCE [LARGE SCALE GENOMIC DNA]</scope>
</reference>
<gene>
    <name evidence="2" type="ORF">EVAR_61423_1</name>
</gene>
<evidence type="ECO:0000313" key="2">
    <source>
        <dbReference type="EMBL" id="GBP70508.1"/>
    </source>
</evidence>
<comment type="caution">
    <text evidence="2">The sequence shown here is derived from an EMBL/GenBank/DDBJ whole genome shotgun (WGS) entry which is preliminary data.</text>
</comment>
<dbReference type="Proteomes" id="UP000299102">
    <property type="component" value="Unassembled WGS sequence"/>
</dbReference>
<dbReference type="EMBL" id="BGZK01001077">
    <property type="protein sequence ID" value="GBP70508.1"/>
    <property type="molecule type" value="Genomic_DNA"/>
</dbReference>
<sequence length="75" mass="8193">MDGVIFGWESYRGEPAVGYCISCAFKALLCVAFKYRAVAGWRAAGRGSVVYRVRAVRPARDPIRAAAINRGLTLN</sequence>
<organism evidence="2 3">
    <name type="scientific">Eumeta variegata</name>
    <name type="common">Bagworm moth</name>
    <name type="synonym">Eumeta japonica</name>
    <dbReference type="NCBI Taxonomy" id="151549"/>
    <lineage>
        <taxon>Eukaryota</taxon>
        <taxon>Metazoa</taxon>
        <taxon>Ecdysozoa</taxon>
        <taxon>Arthropoda</taxon>
        <taxon>Hexapoda</taxon>
        <taxon>Insecta</taxon>
        <taxon>Pterygota</taxon>
        <taxon>Neoptera</taxon>
        <taxon>Endopterygota</taxon>
        <taxon>Lepidoptera</taxon>
        <taxon>Glossata</taxon>
        <taxon>Ditrysia</taxon>
        <taxon>Tineoidea</taxon>
        <taxon>Psychidae</taxon>
        <taxon>Oiketicinae</taxon>
        <taxon>Eumeta</taxon>
    </lineage>
</organism>
<keyword evidence="1" id="KW-0472">Membrane</keyword>
<accession>A0A4C1Y3N8</accession>
<proteinExistence type="predicted"/>
<keyword evidence="3" id="KW-1185">Reference proteome</keyword>
<dbReference type="AlphaFoldDB" id="A0A4C1Y3N8"/>
<protein>
    <submittedName>
        <fullName evidence="2">Uncharacterized protein</fullName>
    </submittedName>
</protein>
<name>A0A4C1Y3N8_EUMVA</name>
<evidence type="ECO:0000256" key="1">
    <source>
        <dbReference type="SAM" id="Phobius"/>
    </source>
</evidence>